<protein>
    <recommendedName>
        <fullName evidence="2">EamA domain-containing protein</fullName>
    </recommendedName>
</protein>
<keyword evidence="1" id="KW-1133">Transmembrane helix</keyword>
<feature type="domain" description="EamA" evidence="2">
    <location>
        <begin position="6"/>
        <end position="138"/>
    </location>
</feature>
<dbReference type="InterPro" id="IPR000620">
    <property type="entry name" value="EamA_dom"/>
</dbReference>
<evidence type="ECO:0000256" key="1">
    <source>
        <dbReference type="SAM" id="Phobius"/>
    </source>
</evidence>
<feature type="transmembrane region" description="Helical" evidence="1">
    <location>
        <begin position="122"/>
        <end position="139"/>
    </location>
</feature>
<dbReference type="SUPFAM" id="SSF103481">
    <property type="entry name" value="Multidrug resistance efflux transporter EmrE"/>
    <property type="match status" value="1"/>
</dbReference>
<feature type="transmembrane region" description="Helical" evidence="1">
    <location>
        <begin position="66"/>
        <end position="88"/>
    </location>
</feature>
<evidence type="ECO:0000313" key="3">
    <source>
        <dbReference type="EMBL" id="PZO87707.1"/>
    </source>
</evidence>
<evidence type="ECO:0000259" key="2">
    <source>
        <dbReference type="Pfam" id="PF00892"/>
    </source>
</evidence>
<feature type="transmembrane region" description="Helical" evidence="1">
    <location>
        <begin position="94"/>
        <end position="115"/>
    </location>
</feature>
<keyword evidence="1" id="KW-0472">Membrane</keyword>
<comment type="caution">
    <text evidence="3">The sequence shown here is derived from an EMBL/GenBank/DDBJ whole genome shotgun (WGS) entry which is preliminary data.</text>
</comment>
<accession>A0A2W5A2Z9</accession>
<keyword evidence="1" id="KW-0812">Transmembrane</keyword>
<dbReference type="InterPro" id="IPR037185">
    <property type="entry name" value="EmrE-like"/>
</dbReference>
<evidence type="ECO:0000313" key="4">
    <source>
        <dbReference type="Proteomes" id="UP000249557"/>
    </source>
</evidence>
<proteinExistence type="predicted"/>
<dbReference type="Pfam" id="PF00892">
    <property type="entry name" value="EamA"/>
    <property type="match status" value="1"/>
</dbReference>
<reference evidence="3 4" key="1">
    <citation type="submission" date="2017-08" db="EMBL/GenBank/DDBJ databases">
        <title>Infants hospitalized years apart are colonized by the same room-sourced microbial strains.</title>
        <authorList>
            <person name="Brooks B."/>
            <person name="Olm M.R."/>
            <person name="Firek B.A."/>
            <person name="Baker R."/>
            <person name="Thomas B.C."/>
            <person name="Morowitz M.J."/>
            <person name="Banfield J.F."/>
        </authorList>
    </citation>
    <scope>NUCLEOTIDE SEQUENCE [LARGE SCALE GENOMIC DNA]</scope>
    <source>
        <strain evidence="3">S2_018_000_R2_104</strain>
    </source>
</reference>
<dbReference type="Proteomes" id="UP000249557">
    <property type="component" value="Unassembled WGS sequence"/>
</dbReference>
<name>A0A2W5A2Z9_9BACT</name>
<dbReference type="AlphaFoldDB" id="A0A2W5A2Z9"/>
<sequence length="146" mass="16317">MMFFPYLVAFFAVACYAVMGPVAKKVSSDVQPFTFMAVASFFVVIISGVFALICERTDAATLASKINWSWMGVYVLCNFVSYTGYLWAITRIPVAQFEMFGIFVPIIGGFFAWLILHEPFHARYLLAIAVMALGLFIAIKPDLKVK</sequence>
<dbReference type="EMBL" id="QFNK01000045">
    <property type="protein sequence ID" value="PZO87707.1"/>
    <property type="molecule type" value="Genomic_DNA"/>
</dbReference>
<feature type="transmembrane region" description="Helical" evidence="1">
    <location>
        <begin position="33"/>
        <end position="54"/>
    </location>
</feature>
<dbReference type="GO" id="GO:0016020">
    <property type="term" value="C:membrane"/>
    <property type="evidence" value="ECO:0007669"/>
    <property type="project" value="InterPro"/>
</dbReference>
<gene>
    <name evidence="3" type="ORF">DI626_03365</name>
</gene>
<organism evidence="3 4">
    <name type="scientific">Micavibrio aeruginosavorus</name>
    <dbReference type="NCBI Taxonomy" id="349221"/>
    <lineage>
        <taxon>Bacteria</taxon>
        <taxon>Pseudomonadati</taxon>
        <taxon>Bdellovibrionota</taxon>
        <taxon>Bdellovibrionia</taxon>
        <taxon>Bdellovibrionales</taxon>
        <taxon>Pseudobdellovibrionaceae</taxon>
        <taxon>Micavibrio</taxon>
    </lineage>
</organism>